<comment type="caution">
    <text evidence="1">The sequence shown here is derived from an EMBL/GenBank/DDBJ whole genome shotgun (WGS) entry which is preliminary data.</text>
</comment>
<organism evidence="1 2">
    <name type="scientific">Caerostris extrusa</name>
    <name type="common">Bark spider</name>
    <name type="synonym">Caerostris bankana</name>
    <dbReference type="NCBI Taxonomy" id="172846"/>
    <lineage>
        <taxon>Eukaryota</taxon>
        <taxon>Metazoa</taxon>
        <taxon>Ecdysozoa</taxon>
        <taxon>Arthropoda</taxon>
        <taxon>Chelicerata</taxon>
        <taxon>Arachnida</taxon>
        <taxon>Araneae</taxon>
        <taxon>Araneomorphae</taxon>
        <taxon>Entelegynae</taxon>
        <taxon>Araneoidea</taxon>
        <taxon>Araneidae</taxon>
        <taxon>Caerostris</taxon>
    </lineage>
</organism>
<proteinExistence type="predicted"/>
<evidence type="ECO:0000313" key="1">
    <source>
        <dbReference type="EMBL" id="GIY04766.1"/>
    </source>
</evidence>
<accession>A0AAV4Q9L2</accession>
<name>A0AAV4Q9L2_CAEEX</name>
<evidence type="ECO:0000313" key="2">
    <source>
        <dbReference type="Proteomes" id="UP001054945"/>
    </source>
</evidence>
<gene>
    <name evidence="1" type="ORF">CEXT_522461</name>
</gene>
<keyword evidence="2" id="KW-1185">Reference proteome</keyword>
<sequence>MFVCIIESEKAFHDRFETACLHERKQNILHRFSLSHQSPIFQERKWVNFPYHLRYNVPKGGRGLHFRTVCLNHQASVSPINTSQLAPFVKGRIPTANERRWKSRRRAHLLFLVHCLSECTQLQQSDVLIFRKFYRKTLYIDKYSSTPQSSQ</sequence>
<dbReference type="Proteomes" id="UP001054945">
    <property type="component" value="Unassembled WGS sequence"/>
</dbReference>
<dbReference type="EMBL" id="BPLR01005749">
    <property type="protein sequence ID" value="GIY04766.1"/>
    <property type="molecule type" value="Genomic_DNA"/>
</dbReference>
<dbReference type="AlphaFoldDB" id="A0AAV4Q9L2"/>
<protein>
    <submittedName>
        <fullName evidence="1">Uncharacterized protein</fullName>
    </submittedName>
</protein>
<reference evidence="1 2" key="1">
    <citation type="submission" date="2021-06" db="EMBL/GenBank/DDBJ databases">
        <title>Caerostris extrusa draft genome.</title>
        <authorList>
            <person name="Kono N."/>
            <person name="Arakawa K."/>
        </authorList>
    </citation>
    <scope>NUCLEOTIDE SEQUENCE [LARGE SCALE GENOMIC DNA]</scope>
</reference>